<dbReference type="STRING" id="177437.HRM2_02320"/>
<proteinExistence type="predicted"/>
<gene>
    <name evidence="2" type="ordered locus">HRM2_02320</name>
</gene>
<dbReference type="PROSITE" id="PS50983">
    <property type="entry name" value="FE_B12_PBP"/>
    <property type="match status" value="1"/>
</dbReference>
<dbReference type="SUPFAM" id="SSF53807">
    <property type="entry name" value="Helical backbone' metal receptor"/>
    <property type="match status" value="1"/>
</dbReference>
<name>C0QFF8_DESAH</name>
<sequence>MSSTPIPGQGRPVSRRDTLNKDISRIKTALWLSLFMVLSNLAPVLGAQRVVDQNGRTLIFERPFSRIISLYGAHTENLVFLGLDREIIGVSRSDIHDPRFSTTPWFSAHDGPEKFLGARPDLILIRPMIERGCSRLIQQLERSGITVVSLQPADVEGMYDYWTTLGRLTGRNEQAGAMVADFKHQVAGFRALTKGIAPKKQVYFEAIHSKMKTFTPGSMALFALEVAGGINVAKDARASRGTNIGNYGKEQILAHADKIDVFLAQQGEMNPVSRETIETEPGFAMIKAVKNNAIYLIDEQIVSRPGFRLLQGIKTIGEILYPDIFGALDPRNSDALIQEKRKAF</sequence>
<dbReference type="KEGG" id="dat:HRM2_02320"/>
<protein>
    <submittedName>
        <fullName evidence="2">Fe(III) ABC-type transporter, periplasmic substrate-binding protein</fullName>
    </submittedName>
</protein>
<dbReference type="Gene3D" id="3.40.50.1980">
    <property type="entry name" value="Nitrogenase molybdenum iron protein domain"/>
    <property type="match status" value="2"/>
</dbReference>
<accession>C0QFF8</accession>
<dbReference type="InterPro" id="IPR050902">
    <property type="entry name" value="ABC_Transporter_SBP"/>
</dbReference>
<dbReference type="EMBL" id="CP001087">
    <property type="protein sequence ID" value="ACN13354.1"/>
    <property type="molecule type" value="Genomic_DNA"/>
</dbReference>
<dbReference type="GO" id="GO:0071281">
    <property type="term" value="P:cellular response to iron ion"/>
    <property type="evidence" value="ECO:0007669"/>
    <property type="project" value="TreeGrafter"/>
</dbReference>
<dbReference type="eggNOG" id="COG0614">
    <property type="taxonomic scope" value="Bacteria"/>
</dbReference>
<dbReference type="Proteomes" id="UP000000442">
    <property type="component" value="Chromosome"/>
</dbReference>
<evidence type="ECO:0000313" key="2">
    <source>
        <dbReference type="EMBL" id="ACN13354.1"/>
    </source>
</evidence>
<reference evidence="2 3" key="1">
    <citation type="journal article" date="2009" name="Environ. Microbiol.">
        <title>Genome sequence of Desulfobacterium autotrophicum HRM2, a marine sulfate reducer oxidizing organic carbon completely to carbon dioxide.</title>
        <authorList>
            <person name="Strittmatter A.W."/>
            <person name="Liesegang H."/>
            <person name="Rabus R."/>
            <person name="Decker I."/>
            <person name="Amann J."/>
            <person name="Andres S."/>
            <person name="Henne A."/>
            <person name="Fricke W.F."/>
            <person name="Martinez-Arias R."/>
            <person name="Bartels D."/>
            <person name="Goesmann A."/>
            <person name="Krause L."/>
            <person name="Puehler A."/>
            <person name="Klenk H.P."/>
            <person name="Richter M."/>
            <person name="Schuler M."/>
            <person name="Gloeckner F.O."/>
            <person name="Meyerdierks A."/>
            <person name="Gottschalk G."/>
            <person name="Amann R."/>
        </authorList>
    </citation>
    <scope>NUCLEOTIDE SEQUENCE [LARGE SCALE GENOMIC DNA]</scope>
    <source>
        <strain evidence="3">ATCC 43914 / DSM 3382 / HRM2</strain>
    </source>
</reference>
<dbReference type="AlphaFoldDB" id="C0QFF8"/>
<dbReference type="PANTHER" id="PTHR30535">
    <property type="entry name" value="VITAMIN B12-BINDING PROTEIN"/>
    <property type="match status" value="1"/>
</dbReference>
<dbReference type="HOGENOM" id="CLU_038034_2_5_7"/>
<evidence type="ECO:0000313" key="3">
    <source>
        <dbReference type="Proteomes" id="UP000000442"/>
    </source>
</evidence>
<dbReference type="Pfam" id="PF01497">
    <property type="entry name" value="Peripla_BP_2"/>
    <property type="match status" value="1"/>
</dbReference>
<dbReference type="InterPro" id="IPR002491">
    <property type="entry name" value="ABC_transptr_periplasmic_BD"/>
</dbReference>
<feature type="domain" description="Fe/B12 periplasmic-binding" evidence="1">
    <location>
        <begin position="66"/>
        <end position="324"/>
    </location>
</feature>
<organism evidence="2 3">
    <name type="scientific">Desulforapulum autotrophicum (strain ATCC 43914 / DSM 3382 / VKM B-1955 / HRM2)</name>
    <name type="common">Desulfobacterium autotrophicum</name>
    <dbReference type="NCBI Taxonomy" id="177437"/>
    <lineage>
        <taxon>Bacteria</taxon>
        <taxon>Pseudomonadati</taxon>
        <taxon>Thermodesulfobacteriota</taxon>
        <taxon>Desulfobacteria</taxon>
        <taxon>Desulfobacterales</taxon>
        <taxon>Desulfobacteraceae</taxon>
        <taxon>Desulforapulum</taxon>
    </lineage>
</organism>
<evidence type="ECO:0000259" key="1">
    <source>
        <dbReference type="PROSITE" id="PS50983"/>
    </source>
</evidence>
<dbReference type="PANTHER" id="PTHR30535:SF34">
    <property type="entry name" value="MOLYBDATE-BINDING PROTEIN MOLA"/>
    <property type="match status" value="1"/>
</dbReference>
<keyword evidence="3" id="KW-1185">Reference proteome</keyword>